<accession>A0A9P4GMP0</accession>
<gene>
    <name evidence="3" type="ORF">K460DRAFT_428748</name>
</gene>
<dbReference type="InterPro" id="IPR053083">
    <property type="entry name" value="TF_kinase-domain_protein"/>
</dbReference>
<name>A0A9P4GMP0_9PLEO</name>
<proteinExistence type="predicted"/>
<feature type="domain" description="Protein kinase" evidence="2">
    <location>
        <begin position="194"/>
        <end position="560"/>
    </location>
</feature>
<dbReference type="RefSeq" id="XP_040791806.1">
    <property type="nucleotide sequence ID" value="XM_040938298.1"/>
</dbReference>
<dbReference type="GO" id="GO:0004672">
    <property type="term" value="F:protein kinase activity"/>
    <property type="evidence" value="ECO:0007669"/>
    <property type="project" value="InterPro"/>
</dbReference>
<evidence type="ECO:0000259" key="2">
    <source>
        <dbReference type="PROSITE" id="PS50011"/>
    </source>
</evidence>
<feature type="region of interest" description="Disordered" evidence="1">
    <location>
        <begin position="57"/>
        <end position="91"/>
    </location>
</feature>
<evidence type="ECO:0000313" key="3">
    <source>
        <dbReference type="EMBL" id="KAF1849243.1"/>
    </source>
</evidence>
<evidence type="ECO:0000256" key="1">
    <source>
        <dbReference type="SAM" id="MobiDB-lite"/>
    </source>
</evidence>
<dbReference type="InterPro" id="IPR000719">
    <property type="entry name" value="Prot_kinase_dom"/>
</dbReference>
<dbReference type="Proteomes" id="UP000800039">
    <property type="component" value="Unassembled WGS sequence"/>
</dbReference>
<dbReference type="GO" id="GO:0005524">
    <property type="term" value="F:ATP binding"/>
    <property type="evidence" value="ECO:0007669"/>
    <property type="project" value="InterPro"/>
</dbReference>
<comment type="caution">
    <text evidence="3">The sequence shown here is derived from an EMBL/GenBank/DDBJ whole genome shotgun (WGS) entry which is preliminary data.</text>
</comment>
<evidence type="ECO:0000313" key="4">
    <source>
        <dbReference type="Proteomes" id="UP000800039"/>
    </source>
</evidence>
<dbReference type="SMART" id="SM00220">
    <property type="entry name" value="S_TKc"/>
    <property type="match status" value="1"/>
</dbReference>
<dbReference type="Gene3D" id="1.10.510.10">
    <property type="entry name" value="Transferase(Phosphotransferase) domain 1"/>
    <property type="match status" value="1"/>
</dbReference>
<dbReference type="GeneID" id="63855552"/>
<keyword evidence="4" id="KW-1185">Reference proteome</keyword>
<dbReference type="OrthoDB" id="3673723at2759"/>
<protein>
    <recommendedName>
        <fullName evidence="2">Protein kinase domain-containing protein</fullName>
    </recommendedName>
</protein>
<dbReference type="AlphaFoldDB" id="A0A9P4GMP0"/>
<dbReference type="SUPFAM" id="SSF56112">
    <property type="entry name" value="Protein kinase-like (PK-like)"/>
    <property type="match status" value="1"/>
</dbReference>
<sequence length="598" mass="67553">MPGPPFKLVYCYFRYDADEFIDNNRPGWSEDEKKNTISTIWAGDAAVKLHYARSKNRVTSPGLPIPNPIPDTPFSETQAAEARRTKTMPTQPVAPVQADLAVQNPILSQEPGGATGQQVGDSGPIIPPLAPQNQSFGVQVEANVNMLPYNFWPQLPWPSEPELPGIDLRTIRSAPDSWLSTNTYLSSIDDETMWLGAKLLGRGGYGAAGLWIESNDLKLITDRMVIKETSTFRASQWRDPKHWRDRLPQEIRIHQLIEERRKVNPEMCRSLVRFRNHRLLMRQRKYRLYLDFYDSGDLWHAMAGHEDNWSQDEDNRNPESFLPQAFVWFVLGSLAAACLVLRNGTTAEVPIDGWRPITHLDLQLPNVLLDTGNGEAPISIEQVHGEVAQETGKEPKISLKAVFPVLSDFGMSFFSLDNNGCPLSDNPEDYIVNHIATRYPPEYQYQTGPPFTLLNEKTDVWGIGRIAWGLIVNRQDNHGPVRDIKPGVHTEYDGFIPVSLDTQANRMIHTEYAVLSGNQNFPAANEYERQLKYLVRGCLNYDQNNRPTLRAILEAASMSLRGNDLAKDNLEDMEGLGLELPINDDFAIGKPFKTKHRS</sequence>
<dbReference type="EMBL" id="ML976615">
    <property type="protein sequence ID" value="KAF1849243.1"/>
    <property type="molecule type" value="Genomic_DNA"/>
</dbReference>
<reference evidence="3" key="1">
    <citation type="submission" date="2020-01" db="EMBL/GenBank/DDBJ databases">
        <authorList>
            <consortium name="DOE Joint Genome Institute"/>
            <person name="Haridas S."/>
            <person name="Albert R."/>
            <person name="Binder M."/>
            <person name="Bloem J."/>
            <person name="Labutti K."/>
            <person name="Salamov A."/>
            <person name="Andreopoulos B."/>
            <person name="Baker S.E."/>
            <person name="Barry K."/>
            <person name="Bills G."/>
            <person name="Bluhm B.H."/>
            <person name="Cannon C."/>
            <person name="Castanera R."/>
            <person name="Culley D.E."/>
            <person name="Daum C."/>
            <person name="Ezra D."/>
            <person name="Gonzalez J.B."/>
            <person name="Henrissat B."/>
            <person name="Kuo A."/>
            <person name="Liang C."/>
            <person name="Lipzen A."/>
            <person name="Lutzoni F."/>
            <person name="Magnuson J."/>
            <person name="Mondo S."/>
            <person name="Nolan M."/>
            <person name="Ohm R."/>
            <person name="Pangilinan J."/>
            <person name="Park H.-J."/>
            <person name="Ramirez L."/>
            <person name="Alfaro M."/>
            <person name="Sun H."/>
            <person name="Tritt A."/>
            <person name="Yoshinaga Y."/>
            <person name="Zwiers L.-H."/>
            <person name="Turgeon B.G."/>
            <person name="Goodwin S.B."/>
            <person name="Spatafora J.W."/>
            <person name="Crous P.W."/>
            <person name="Grigoriev I.V."/>
        </authorList>
    </citation>
    <scope>NUCLEOTIDE SEQUENCE</scope>
    <source>
        <strain evidence="3">CBS 394.84</strain>
    </source>
</reference>
<dbReference type="PROSITE" id="PS50011">
    <property type="entry name" value="PROTEIN_KINASE_DOM"/>
    <property type="match status" value="1"/>
</dbReference>
<dbReference type="PANTHER" id="PTHR44305">
    <property type="entry name" value="SI:DKEY-192D15.2-RELATED"/>
    <property type="match status" value="1"/>
</dbReference>
<dbReference type="InterPro" id="IPR011009">
    <property type="entry name" value="Kinase-like_dom_sf"/>
</dbReference>
<organism evidence="3 4">
    <name type="scientific">Cucurbitaria berberidis CBS 394.84</name>
    <dbReference type="NCBI Taxonomy" id="1168544"/>
    <lineage>
        <taxon>Eukaryota</taxon>
        <taxon>Fungi</taxon>
        <taxon>Dikarya</taxon>
        <taxon>Ascomycota</taxon>
        <taxon>Pezizomycotina</taxon>
        <taxon>Dothideomycetes</taxon>
        <taxon>Pleosporomycetidae</taxon>
        <taxon>Pleosporales</taxon>
        <taxon>Pleosporineae</taxon>
        <taxon>Cucurbitariaceae</taxon>
        <taxon>Cucurbitaria</taxon>
    </lineage>
</organism>